<keyword evidence="2" id="KW-1185">Reference proteome</keyword>
<name>A0ABQ5KQC9_9EUKA</name>
<gene>
    <name evidence="1" type="ORF">ADUPG1_002769</name>
</gene>
<feature type="non-terminal residue" evidence="1">
    <location>
        <position position="82"/>
    </location>
</feature>
<dbReference type="Proteomes" id="UP001057375">
    <property type="component" value="Unassembled WGS sequence"/>
</dbReference>
<organism evidence="1 2">
    <name type="scientific">Aduncisulcus paluster</name>
    <dbReference type="NCBI Taxonomy" id="2918883"/>
    <lineage>
        <taxon>Eukaryota</taxon>
        <taxon>Metamonada</taxon>
        <taxon>Carpediemonas-like organisms</taxon>
        <taxon>Aduncisulcus</taxon>
    </lineage>
</organism>
<reference evidence="1" key="1">
    <citation type="submission" date="2022-03" db="EMBL/GenBank/DDBJ databases">
        <title>Draft genome sequence of Aduncisulcus paluster, a free-living microaerophilic Fornicata.</title>
        <authorList>
            <person name="Yuyama I."/>
            <person name="Kume K."/>
            <person name="Tamura T."/>
            <person name="Inagaki Y."/>
            <person name="Hashimoto T."/>
        </authorList>
    </citation>
    <scope>NUCLEOTIDE SEQUENCE</scope>
    <source>
        <strain evidence="1">NY0171</strain>
    </source>
</reference>
<accession>A0ABQ5KQC9</accession>
<comment type="caution">
    <text evidence="1">The sequence shown here is derived from an EMBL/GenBank/DDBJ whole genome shotgun (WGS) entry which is preliminary data.</text>
</comment>
<protein>
    <submittedName>
        <fullName evidence="1">Uncharacterized protein</fullName>
    </submittedName>
</protein>
<evidence type="ECO:0000313" key="1">
    <source>
        <dbReference type="EMBL" id="GKT34216.1"/>
    </source>
</evidence>
<dbReference type="EMBL" id="BQXS01003404">
    <property type="protein sequence ID" value="GKT34216.1"/>
    <property type="molecule type" value="Genomic_DNA"/>
</dbReference>
<proteinExistence type="predicted"/>
<sequence>METGNLLKRVLFAEGRIIGTEGSVYFISGNMDELFNAGTAGTFHHVLCAKGVGGQKGCGIVDGPVDVRFCCKVDHCINFIVV</sequence>
<evidence type="ECO:0000313" key="2">
    <source>
        <dbReference type="Proteomes" id="UP001057375"/>
    </source>
</evidence>